<name>A0A9P8A1N3_MORAP</name>
<dbReference type="Proteomes" id="UP000717515">
    <property type="component" value="Unassembled WGS sequence"/>
</dbReference>
<evidence type="ECO:0000313" key="2">
    <source>
        <dbReference type="EMBL" id="KAG9320774.1"/>
    </source>
</evidence>
<accession>A0A9P8A1N3</accession>
<evidence type="ECO:0000313" key="3">
    <source>
        <dbReference type="Proteomes" id="UP000717515"/>
    </source>
</evidence>
<feature type="region of interest" description="Disordered" evidence="1">
    <location>
        <begin position="104"/>
        <end position="127"/>
    </location>
</feature>
<comment type="caution">
    <text evidence="2">The sequence shown here is derived from an EMBL/GenBank/DDBJ whole genome shotgun (WGS) entry which is preliminary data.</text>
</comment>
<reference evidence="2" key="1">
    <citation type="submission" date="2021-07" db="EMBL/GenBank/DDBJ databases">
        <title>Draft genome of Mortierella alpina, strain LL118, isolated from an aspen leaf litter sample.</title>
        <authorList>
            <person name="Yang S."/>
            <person name="Vinatzer B.A."/>
        </authorList>
    </citation>
    <scope>NUCLEOTIDE SEQUENCE</scope>
    <source>
        <strain evidence="2">LL118</strain>
    </source>
</reference>
<proteinExistence type="predicted"/>
<dbReference type="EMBL" id="JAIFTL010000259">
    <property type="protein sequence ID" value="KAG9320774.1"/>
    <property type="molecule type" value="Genomic_DNA"/>
</dbReference>
<gene>
    <name evidence="2" type="ORF">KVV02_003478</name>
</gene>
<organism evidence="2 3">
    <name type="scientific">Mortierella alpina</name>
    <name type="common">Oleaginous fungus</name>
    <name type="synonym">Mortierella renispora</name>
    <dbReference type="NCBI Taxonomy" id="64518"/>
    <lineage>
        <taxon>Eukaryota</taxon>
        <taxon>Fungi</taxon>
        <taxon>Fungi incertae sedis</taxon>
        <taxon>Mucoromycota</taxon>
        <taxon>Mortierellomycotina</taxon>
        <taxon>Mortierellomycetes</taxon>
        <taxon>Mortierellales</taxon>
        <taxon>Mortierellaceae</taxon>
        <taxon>Mortierella</taxon>
    </lineage>
</organism>
<protein>
    <submittedName>
        <fullName evidence="2">Uncharacterized protein</fullName>
    </submittedName>
</protein>
<sequence>MSLNVNILPALEQLGLLEDLQKISFPSPGFDIYSEELKPIASMRGKGYKEHCFLVPDKTLLDRMIRHVAFNYLPQSLTMKEIFKSAEYQPQANFLPMVEKRGLGKVTPQKPSKRYTEEQAQKKQVAT</sequence>
<evidence type="ECO:0000256" key="1">
    <source>
        <dbReference type="SAM" id="MobiDB-lite"/>
    </source>
</evidence>
<dbReference type="AlphaFoldDB" id="A0A9P8A1N3"/>